<feature type="compositionally biased region" description="Basic residues" evidence="1">
    <location>
        <begin position="427"/>
        <end position="437"/>
    </location>
</feature>
<dbReference type="GeneID" id="25272951"/>
<sequence>MACNLTILGCIQMPERHYILQDNATPSSASAFSSSGLPSVGPGFARSRKLRSRAAPSISRLRVVLGTIASVVAVVVLVFSCSRVYERRALQGLRSRRLASSEDSDASIDVCGSPSDGEEQQQRQGPRAPDRPAEEELKWPLKKRFMARVTGNCDGGAEENPKPQELQDHLQKPSVAHPGLSPLEAAPGLEQPGFSPLPFRWPPPSAQQTGSPELSEAIGRLSPRLQPQAAGGVAVRARNTTPLGEQLLQSHIWLTEQQADSERRHHEQLLFHFQAMSSQGVYREQAEQMNWQSQQHQDREGQQQLPRQQRQQASTDNQAEEHLPHEHAEAHTGFPTTQAAPVQESYGPWAFPFSSNLHFWHMPGHAPLDASTGFPNLGSHHDASGLFSWFTQRTICLQLQHMQEQVRGMERQLRRMQRQLQRESRVGRRQPARRRRYAQPSRHQQRQNLHWQDARRQMQSQQQDLLQQKEQQQHLPQHAEPPHSMLQRQQSSPQNRQGQQVLSGQRWGQPEEQEPTPQDDGKQQHRKRKRGREQQEGLESPKEQQHQLLQPTGRVPESLLEDAWIALGPPRPETPQPSSSRQALQVPVAAGDTPPSTSVEFGTQVAGGLPLAPPAASLTIPDGVASGDSADLAPISGAPAANTATGCVFSDGRSSPGPSTAATEGRGVEAGVPSTVLVGGGFGDGGASAAGETASAAEGSAHAGGAAAPGGAAATTAAGAGSAIPAPTSTPASSTLLGEGSGPRAAHSGVHPLMRLPTPLPSVTTPVVLDFGRAMQSPPCKRNILVLLQKAKTILSMEFISLSHSTVLKETVEELIGHAMHHHGQNLSGHQTYRAVVRLGLRYLTLDTIVSTLMVFQQKVDQAFWQRLIGAVNHVAPPHIEKSNFSPRATFSLKLAQELSKGIQALKGGKRLPIGLQMRLTHMLFCSGFSPARFKEPMFDQWRKFHKRGANGP</sequence>
<dbReference type="Proteomes" id="UP000018050">
    <property type="component" value="Unassembled WGS sequence"/>
</dbReference>
<feature type="compositionally biased region" description="Polar residues" evidence="1">
    <location>
        <begin position="652"/>
        <end position="662"/>
    </location>
</feature>
<feature type="transmembrane region" description="Helical" evidence="2">
    <location>
        <begin position="61"/>
        <end position="80"/>
    </location>
</feature>
<evidence type="ECO:0000256" key="2">
    <source>
        <dbReference type="SAM" id="Phobius"/>
    </source>
</evidence>
<keyword evidence="2" id="KW-0472">Membrane</keyword>
<feature type="compositionally biased region" description="Basic and acidic residues" evidence="1">
    <location>
        <begin position="532"/>
        <end position="545"/>
    </location>
</feature>
<feature type="region of interest" description="Disordered" evidence="1">
    <location>
        <begin position="412"/>
        <end position="550"/>
    </location>
</feature>
<dbReference type="EMBL" id="HG673594">
    <property type="protein sequence ID" value="CDI84124.1"/>
    <property type="molecule type" value="Genomic_DNA"/>
</dbReference>
<reference evidence="3" key="2">
    <citation type="submission" date="2013-10" db="EMBL/GenBank/DDBJ databases">
        <authorList>
            <person name="Aslett M."/>
        </authorList>
    </citation>
    <scope>NUCLEOTIDE SEQUENCE</scope>
    <source>
        <strain evidence="3">Houghton</strain>
    </source>
</reference>
<feature type="compositionally biased region" description="Basic and acidic residues" evidence="1">
    <location>
        <begin position="128"/>
        <end position="139"/>
    </location>
</feature>
<feature type="compositionally biased region" description="Low complexity" evidence="1">
    <location>
        <begin position="457"/>
        <end position="476"/>
    </location>
</feature>
<keyword evidence="4" id="KW-1185">Reference proteome</keyword>
<proteinExistence type="predicted"/>
<reference evidence="3" key="1">
    <citation type="submission" date="2013-10" db="EMBL/GenBank/DDBJ databases">
        <title>Genomic analysis of the causative agents of coccidiosis in chickens.</title>
        <authorList>
            <person name="Reid A.J."/>
            <person name="Blake D."/>
            <person name="Billington K."/>
            <person name="Browne H."/>
            <person name="Dunn M."/>
            <person name="Hung S."/>
            <person name="Kawahara F."/>
            <person name="Miranda-Saavedra D."/>
            <person name="Mourier T."/>
            <person name="Nagra H."/>
            <person name="Otto T.D."/>
            <person name="Rawlings N."/>
            <person name="Sanchez A."/>
            <person name="Sanders M."/>
            <person name="Subramaniam C."/>
            <person name="Tay Y."/>
            <person name="Dear P."/>
            <person name="Doerig C."/>
            <person name="Gruber A."/>
            <person name="Parkinson J."/>
            <person name="Shirley M."/>
            <person name="Wan K.L."/>
            <person name="Berriman M."/>
            <person name="Tomley F."/>
            <person name="Pain A."/>
        </authorList>
    </citation>
    <scope>NUCLEOTIDE SEQUENCE</scope>
    <source>
        <strain evidence="3">Houghton</strain>
    </source>
</reference>
<dbReference type="VEuPathDB" id="ToxoDB:EAH_00048810"/>
<protein>
    <submittedName>
        <fullName evidence="3">Uncharacterized protein</fullName>
    </submittedName>
</protein>
<organism evidence="3 4">
    <name type="scientific">Eimeria acervulina</name>
    <name type="common">Coccidian parasite</name>
    <dbReference type="NCBI Taxonomy" id="5801"/>
    <lineage>
        <taxon>Eukaryota</taxon>
        <taxon>Sar</taxon>
        <taxon>Alveolata</taxon>
        <taxon>Apicomplexa</taxon>
        <taxon>Conoidasida</taxon>
        <taxon>Coccidia</taxon>
        <taxon>Eucoccidiorida</taxon>
        <taxon>Eimeriorina</taxon>
        <taxon>Eimeriidae</taxon>
        <taxon>Eimeria</taxon>
    </lineage>
</organism>
<feature type="compositionally biased region" description="Low complexity" evidence="1">
    <location>
        <begin position="720"/>
        <end position="729"/>
    </location>
</feature>
<evidence type="ECO:0000313" key="4">
    <source>
        <dbReference type="Proteomes" id="UP000018050"/>
    </source>
</evidence>
<feature type="region of interest" description="Disordered" evidence="1">
    <location>
        <begin position="649"/>
        <end position="668"/>
    </location>
</feature>
<keyword evidence="2" id="KW-1133">Transmembrane helix</keyword>
<accession>U6H052</accession>
<evidence type="ECO:0000256" key="1">
    <source>
        <dbReference type="SAM" id="MobiDB-lite"/>
    </source>
</evidence>
<dbReference type="AlphaFoldDB" id="U6H052"/>
<name>U6H052_EIMAC</name>
<dbReference type="RefSeq" id="XP_013246835.1">
    <property type="nucleotide sequence ID" value="XM_013391381.1"/>
</dbReference>
<feature type="compositionally biased region" description="Basic and acidic residues" evidence="1">
    <location>
        <begin position="159"/>
        <end position="171"/>
    </location>
</feature>
<feature type="region of interest" description="Disordered" evidence="1">
    <location>
        <begin position="720"/>
        <end position="753"/>
    </location>
</feature>
<feature type="region of interest" description="Disordered" evidence="1">
    <location>
        <begin position="567"/>
        <end position="598"/>
    </location>
</feature>
<evidence type="ECO:0000313" key="3">
    <source>
        <dbReference type="EMBL" id="CDI84124.1"/>
    </source>
</evidence>
<gene>
    <name evidence="3" type="ORF">EAH_00048810</name>
</gene>
<feature type="region of interest" description="Disordered" evidence="1">
    <location>
        <begin position="95"/>
        <end position="214"/>
    </location>
</feature>
<keyword evidence="2" id="KW-0812">Transmembrane</keyword>
<feature type="region of interest" description="Disordered" evidence="1">
    <location>
        <begin position="284"/>
        <end position="324"/>
    </location>
</feature>
<feature type="compositionally biased region" description="Low complexity" evidence="1">
    <location>
        <begin position="487"/>
        <end position="500"/>
    </location>
</feature>
<feature type="compositionally biased region" description="Low complexity" evidence="1">
    <location>
        <begin position="302"/>
        <end position="312"/>
    </location>
</feature>